<proteinExistence type="predicted"/>
<feature type="chain" id="PRO_5040378052" description="Secreted protein" evidence="1">
    <location>
        <begin position="28"/>
        <end position="80"/>
    </location>
</feature>
<accession>A0A9P3GII1</accession>
<evidence type="ECO:0008006" key="4">
    <source>
        <dbReference type="Google" id="ProtNLM"/>
    </source>
</evidence>
<evidence type="ECO:0000313" key="3">
    <source>
        <dbReference type="Proteomes" id="UP000703269"/>
    </source>
</evidence>
<dbReference type="AlphaFoldDB" id="A0A9P3GII1"/>
<gene>
    <name evidence="2" type="ORF">PsYK624_119060</name>
</gene>
<feature type="signal peptide" evidence="1">
    <location>
        <begin position="1"/>
        <end position="27"/>
    </location>
</feature>
<reference evidence="2 3" key="1">
    <citation type="submission" date="2021-08" db="EMBL/GenBank/DDBJ databases">
        <title>Draft Genome Sequence of Phanerochaete sordida strain YK-624.</title>
        <authorList>
            <person name="Mori T."/>
            <person name="Dohra H."/>
            <person name="Suzuki T."/>
            <person name="Kawagishi H."/>
            <person name="Hirai H."/>
        </authorList>
    </citation>
    <scope>NUCLEOTIDE SEQUENCE [LARGE SCALE GENOMIC DNA]</scope>
    <source>
        <strain evidence="2 3">YK-624</strain>
    </source>
</reference>
<sequence length="80" mass="8531">MRLSALALERSLVCFAAMLLVIPMVQAAPVAGRGPTKVRSPRSRFSDFLCDFVPFGGADPLGGVEGKVRQHDTSSSGFFC</sequence>
<protein>
    <recommendedName>
        <fullName evidence="4">Secreted protein</fullName>
    </recommendedName>
</protein>
<keyword evidence="1" id="KW-0732">Signal</keyword>
<dbReference type="Proteomes" id="UP000703269">
    <property type="component" value="Unassembled WGS sequence"/>
</dbReference>
<organism evidence="2 3">
    <name type="scientific">Phanerochaete sordida</name>
    <dbReference type="NCBI Taxonomy" id="48140"/>
    <lineage>
        <taxon>Eukaryota</taxon>
        <taxon>Fungi</taxon>
        <taxon>Dikarya</taxon>
        <taxon>Basidiomycota</taxon>
        <taxon>Agaricomycotina</taxon>
        <taxon>Agaricomycetes</taxon>
        <taxon>Polyporales</taxon>
        <taxon>Phanerochaetaceae</taxon>
        <taxon>Phanerochaete</taxon>
    </lineage>
</organism>
<dbReference type="EMBL" id="BPQB01000051">
    <property type="protein sequence ID" value="GJE95720.1"/>
    <property type="molecule type" value="Genomic_DNA"/>
</dbReference>
<keyword evidence="3" id="KW-1185">Reference proteome</keyword>
<evidence type="ECO:0000256" key="1">
    <source>
        <dbReference type="SAM" id="SignalP"/>
    </source>
</evidence>
<evidence type="ECO:0000313" key="2">
    <source>
        <dbReference type="EMBL" id="GJE95720.1"/>
    </source>
</evidence>
<name>A0A9P3GII1_9APHY</name>
<comment type="caution">
    <text evidence="2">The sequence shown here is derived from an EMBL/GenBank/DDBJ whole genome shotgun (WGS) entry which is preliminary data.</text>
</comment>